<feature type="compositionally biased region" description="Basic and acidic residues" evidence="7">
    <location>
        <begin position="366"/>
        <end position="378"/>
    </location>
</feature>
<dbReference type="AlphaFoldDB" id="A0A2P2NY24"/>
<evidence type="ECO:0000256" key="5">
    <source>
        <dbReference type="ARBA" id="ARBA00023212"/>
    </source>
</evidence>
<sequence>MAGEIEGGSSSFSFRSGSISFGRFESEGLSWERRSTFSHNKYLEEVEKYSKPGSVIEKKAYFEAHFKKKGIRFPGSFDRKEYQSRENDVSENVGCEGEDDDVNGNRNYAQSDQRVKEDDRGKFNGQFEYVDDGNCRNHFDESPEGSEYHADCEMVLCEREDGGVSSSESQMESALRNSNFSVEGALEEPKPKEAHFETECGKLHLNNDKREAEKKELFKDDAANSDKPSRPSVSSTESRTAGKVYKTSALHQQTPKLKAAKEETSTKARLKSQAKASQVQKCIDSHASKSAERNQNHREKESPQRRTKQEKQSPQAVAPTRCSPHRTTKKEDSETCNMRLNRGSKSAKEARLNKVAKTLPSGSSEVEPRARQSPDRFKQSNTSAKPETGASPSAFSFKSNERAERRKEYYVKLEEKLHAKEAEMNQIQARKQEKIEAEVKQFRKSLNFKATPMPSFYHASSTVNKAAASNPKPAKAQQRSTSVGRGAAARSQLLSRAGNDQAHSARDSVKTTDLLEPSRCPPMQPSEGCGTPPTNHNSHQEVVTKAGATGRRDSDKVKDTNLRRHAVSGYNGVCKDQKVEGRLKMENRRHSIGHEMVRSSMKDVGIGNSSGLGHLAVGVAS</sequence>
<feature type="region of interest" description="Disordered" evidence="7">
    <location>
        <begin position="79"/>
        <end position="121"/>
    </location>
</feature>
<feature type="domain" description="TPX2 C-terminal" evidence="8">
    <location>
        <begin position="395"/>
        <end position="463"/>
    </location>
</feature>
<feature type="region of interest" description="Disordered" evidence="7">
    <location>
        <begin position="462"/>
        <end position="538"/>
    </location>
</feature>
<keyword evidence="4" id="KW-0493">Microtubule</keyword>
<comment type="similarity">
    <text evidence="2">Belongs to the TPX2 family.</text>
</comment>
<evidence type="ECO:0000256" key="2">
    <source>
        <dbReference type="ARBA" id="ARBA00005885"/>
    </source>
</evidence>
<feature type="compositionally biased region" description="Basic and acidic residues" evidence="7">
    <location>
        <begin position="187"/>
        <end position="229"/>
    </location>
</feature>
<organism evidence="9">
    <name type="scientific">Rhizophora mucronata</name>
    <name type="common">Asiatic mangrove</name>
    <dbReference type="NCBI Taxonomy" id="61149"/>
    <lineage>
        <taxon>Eukaryota</taxon>
        <taxon>Viridiplantae</taxon>
        <taxon>Streptophyta</taxon>
        <taxon>Embryophyta</taxon>
        <taxon>Tracheophyta</taxon>
        <taxon>Spermatophyta</taxon>
        <taxon>Magnoliopsida</taxon>
        <taxon>eudicotyledons</taxon>
        <taxon>Gunneridae</taxon>
        <taxon>Pentapetalae</taxon>
        <taxon>rosids</taxon>
        <taxon>fabids</taxon>
        <taxon>Malpighiales</taxon>
        <taxon>Rhizophoraceae</taxon>
        <taxon>Rhizophora</taxon>
    </lineage>
</organism>
<keyword evidence="5" id="KW-0206">Cytoskeleton</keyword>
<feature type="compositionally biased region" description="Basic and acidic residues" evidence="7">
    <location>
        <begin position="283"/>
        <end position="311"/>
    </location>
</feature>
<dbReference type="PANTHER" id="PTHR47067:SF6">
    <property type="entry name" value="PROTEIN WVD2-LIKE 7"/>
    <property type="match status" value="1"/>
</dbReference>
<evidence type="ECO:0000259" key="8">
    <source>
        <dbReference type="Pfam" id="PF06886"/>
    </source>
</evidence>
<evidence type="ECO:0000256" key="1">
    <source>
        <dbReference type="ARBA" id="ARBA00004245"/>
    </source>
</evidence>
<name>A0A2P2NY24_RHIMU</name>
<reference evidence="9" key="1">
    <citation type="submission" date="2018-02" db="EMBL/GenBank/DDBJ databases">
        <title>Rhizophora mucronata_Transcriptome.</title>
        <authorList>
            <person name="Meera S.P."/>
            <person name="Sreeshan A."/>
            <person name="Augustine A."/>
        </authorList>
    </citation>
    <scope>NUCLEOTIDE SEQUENCE</scope>
    <source>
        <tissue evidence="9">Leaf</tissue>
    </source>
</reference>
<keyword evidence="6" id="KW-0175">Coiled coil</keyword>
<dbReference type="PANTHER" id="PTHR47067">
    <property type="entry name" value="TPX2 (TARGETING PROTEIN FOR XKLP2) PROTEIN FAMILY-RELATED"/>
    <property type="match status" value="1"/>
</dbReference>
<dbReference type="InterPro" id="IPR027329">
    <property type="entry name" value="TPX2_C"/>
</dbReference>
<evidence type="ECO:0000256" key="7">
    <source>
        <dbReference type="SAM" id="MobiDB-lite"/>
    </source>
</evidence>
<feature type="compositionally biased region" description="Polar residues" evidence="7">
    <location>
        <begin position="379"/>
        <end position="398"/>
    </location>
</feature>
<dbReference type="InterPro" id="IPR044216">
    <property type="entry name" value="WDL7"/>
</dbReference>
<dbReference type="Pfam" id="PF06886">
    <property type="entry name" value="TPX2"/>
    <property type="match status" value="1"/>
</dbReference>
<feature type="region of interest" description="Disordered" evidence="7">
    <location>
        <begin position="160"/>
        <end position="402"/>
    </location>
</feature>
<evidence type="ECO:0000256" key="3">
    <source>
        <dbReference type="ARBA" id="ARBA00022490"/>
    </source>
</evidence>
<dbReference type="GO" id="GO:0005874">
    <property type="term" value="C:microtubule"/>
    <property type="evidence" value="ECO:0007669"/>
    <property type="project" value="UniProtKB-KW"/>
</dbReference>
<protein>
    <recommendedName>
        <fullName evidence="8">TPX2 C-terminal domain-containing protein</fullName>
    </recommendedName>
</protein>
<feature type="compositionally biased region" description="Polar residues" evidence="7">
    <location>
        <begin position="164"/>
        <end position="181"/>
    </location>
</feature>
<dbReference type="EMBL" id="GGEC01066933">
    <property type="protein sequence ID" value="MBX47417.1"/>
    <property type="molecule type" value="Transcribed_RNA"/>
</dbReference>
<proteinExistence type="inferred from homology"/>
<evidence type="ECO:0000313" key="9">
    <source>
        <dbReference type="EMBL" id="MBX47417.1"/>
    </source>
</evidence>
<feature type="compositionally biased region" description="Low complexity" evidence="7">
    <location>
        <begin position="464"/>
        <end position="476"/>
    </location>
</feature>
<feature type="compositionally biased region" description="Basic and acidic residues" evidence="7">
    <location>
        <begin position="79"/>
        <end position="88"/>
    </location>
</feature>
<evidence type="ECO:0000256" key="6">
    <source>
        <dbReference type="SAM" id="Coils"/>
    </source>
</evidence>
<keyword evidence="3" id="KW-0963">Cytoplasm</keyword>
<feature type="coiled-coil region" evidence="6">
    <location>
        <begin position="410"/>
        <end position="437"/>
    </location>
</feature>
<comment type="subcellular location">
    <subcellularLocation>
        <location evidence="1">Cytoplasm</location>
        <location evidence="1">Cytoskeleton</location>
    </subcellularLocation>
</comment>
<evidence type="ECO:0000256" key="4">
    <source>
        <dbReference type="ARBA" id="ARBA00022701"/>
    </source>
</evidence>
<accession>A0A2P2NY24</accession>